<comment type="caution">
    <text evidence="2">The sequence shown here is derived from an EMBL/GenBank/DDBJ whole genome shotgun (WGS) entry which is preliminary data.</text>
</comment>
<dbReference type="PROSITE" id="PS00028">
    <property type="entry name" value="ZINC_FINGER_C2H2_1"/>
    <property type="match status" value="1"/>
</dbReference>
<name>A0ABN8S102_9CNID</name>
<proteinExistence type="predicted"/>
<dbReference type="InterPro" id="IPR013087">
    <property type="entry name" value="Znf_C2H2_type"/>
</dbReference>
<feature type="non-terminal residue" evidence="2">
    <location>
        <position position="233"/>
    </location>
</feature>
<evidence type="ECO:0000313" key="2">
    <source>
        <dbReference type="EMBL" id="CAH3185109.1"/>
    </source>
</evidence>
<feature type="domain" description="C2H2-type" evidence="1">
    <location>
        <begin position="11"/>
        <end position="32"/>
    </location>
</feature>
<protein>
    <recommendedName>
        <fullName evidence="1">C2H2-type domain-containing protein</fullName>
    </recommendedName>
</protein>
<evidence type="ECO:0000313" key="3">
    <source>
        <dbReference type="Proteomes" id="UP001159405"/>
    </source>
</evidence>
<gene>
    <name evidence="2" type="ORF">PLOB_00032117</name>
</gene>
<accession>A0ABN8S102</accession>
<sequence length="233" mass="26864">MDLRFKFSQKCCLCTGKFKTFSTIQKHAERKHTVEGDRVLNVVFLDNQENEASVPDIGFLNRRSQDFKIGYLSWLAGLTEQINASLNPRLRGKWFGDFTKFPQVPERYFGHLACQLGCRVHSMRQVPHKKPPFYCPSTRRVSYKVYSLTSFTDALHEQTLLKLNETAWYSDLQEVEKRSDLSPQEELQAAKNCSFLSTVRNEEGSGDLLTKRLTAKASLEMGPRQGWTTREVE</sequence>
<dbReference type="Proteomes" id="UP001159405">
    <property type="component" value="Unassembled WGS sequence"/>
</dbReference>
<organism evidence="2 3">
    <name type="scientific">Porites lobata</name>
    <dbReference type="NCBI Taxonomy" id="104759"/>
    <lineage>
        <taxon>Eukaryota</taxon>
        <taxon>Metazoa</taxon>
        <taxon>Cnidaria</taxon>
        <taxon>Anthozoa</taxon>
        <taxon>Hexacorallia</taxon>
        <taxon>Scleractinia</taxon>
        <taxon>Fungiina</taxon>
        <taxon>Poritidae</taxon>
        <taxon>Porites</taxon>
    </lineage>
</organism>
<dbReference type="EMBL" id="CALNXK010000411">
    <property type="protein sequence ID" value="CAH3185109.1"/>
    <property type="molecule type" value="Genomic_DNA"/>
</dbReference>
<keyword evidence="3" id="KW-1185">Reference proteome</keyword>
<evidence type="ECO:0000259" key="1">
    <source>
        <dbReference type="PROSITE" id="PS00028"/>
    </source>
</evidence>
<reference evidence="2 3" key="1">
    <citation type="submission" date="2022-05" db="EMBL/GenBank/DDBJ databases">
        <authorList>
            <consortium name="Genoscope - CEA"/>
            <person name="William W."/>
        </authorList>
    </citation>
    <scope>NUCLEOTIDE SEQUENCE [LARGE SCALE GENOMIC DNA]</scope>
</reference>